<dbReference type="EMBL" id="CAJOAY010000560">
    <property type="protein sequence ID" value="CAF3692073.1"/>
    <property type="molecule type" value="Genomic_DNA"/>
</dbReference>
<dbReference type="Proteomes" id="UP000663891">
    <property type="component" value="Unassembled WGS sequence"/>
</dbReference>
<dbReference type="EMBL" id="CAJNON010000088">
    <property type="protein sequence ID" value="CAF0945367.1"/>
    <property type="molecule type" value="Genomic_DNA"/>
</dbReference>
<name>A0A814CMF9_9BILA</name>
<dbReference type="EMBL" id="CAJOBB010000817">
    <property type="protein sequence ID" value="CAF3757817.1"/>
    <property type="molecule type" value="Genomic_DNA"/>
</dbReference>
<organism evidence="2 5">
    <name type="scientific">Adineta steineri</name>
    <dbReference type="NCBI Taxonomy" id="433720"/>
    <lineage>
        <taxon>Eukaryota</taxon>
        <taxon>Metazoa</taxon>
        <taxon>Spiralia</taxon>
        <taxon>Gnathifera</taxon>
        <taxon>Rotifera</taxon>
        <taxon>Eurotatoria</taxon>
        <taxon>Bdelloidea</taxon>
        <taxon>Adinetida</taxon>
        <taxon>Adinetidae</taxon>
        <taxon>Adineta</taxon>
    </lineage>
</organism>
<evidence type="ECO:0000313" key="3">
    <source>
        <dbReference type="EMBL" id="CAF3692073.1"/>
    </source>
</evidence>
<evidence type="ECO:0000313" key="4">
    <source>
        <dbReference type="EMBL" id="CAF3757817.1"/>
    </source>
</evidence>
<sequence>MTSDDQYKTIISSIPEYSLLFSKYYILSSFLARFFLSNYSLETQLEMWQCKIFIDDKLSPYELVSSFSKRSLYLHLNDMRKVDILKKKLFKYNRISTTFLLHISSLLVEQ</sequence>
<reference evidence="2" key="1">
    <citation type="submission" date="2021-02" db="EMBL/GenBank/DDBJ databases">
        <authorList>
            <person name="Nowell W R."/>
        </authorList>
    </citation>
    <scope>NUCLEOTIDE SEQUENCE</scope>
</reference>
<comment type="caution">
    <text evidence="2">The sequence shown here is derived from an EMBL/GenBank/DDBJ whole genome shotgun (WGS) entry which is preliminary data.</text>
</comment>
<protein>
    <submittedName>
        <fullName evidence="2">Uncharacterized protein</fullName>
    </submittedName>
</protein>
<dbReference type="EMBL" id="CAJNOE010000123">
    <property type="protein sequence ID" value="CAF0945354.1"/>
    <property type="molecule type" value="Genomic_DNA"/>
</dbReference>
<evidence type="ECO:0000313" key="5">
    <source>
        <dbReference type="Proteomes" id="UP000663891"/>
    </source>
</evidence>
<accession>A0A814CMF9</accession>
<gene>
    <name evidence="1" type="ORF">IZO911_LOCUS14680</name>
    <name evidence="4" type="ORF">KXQ929_LOCUS14621</name>
    <name evidence="3" type="ORF">OKA104_LOCUS11879</name>
    <name evidence="2" type="ORF">VCS650_LOCUS11751</name>
</gene>
<evidence type="ECO:0000313" key="1">
    <source>
        <dbReference type="EMBL" id="CAF0945354.1"/>
    </source>
</evidence>
<dbReference type="OrthoDB" id="10033764at2759"/>
<proteinExistence type="predicted"/>
<dbReference type="Proteomes" id="UP000663868">
    <property type="component" value="Unassembled WGS sequence"/>
</dbReference>
<dbReference type="Proteomes" id="UP000663860">
    <property type="component" value="Unassembled WGS sequence"/>
</dbReference>
<evidence type="ECO:0000313" key="2">
    <source>
        <dbReference type="EMBL" id="CAF0945367.1"/>
    </source>
</evidence>
<dbReference type="Proteomes" id="UP000663881">
    <property type="component" value="Unassembled WGS sequence"/>
</dbReference>
<dbReference type="AlphaFoldDB" id="A0A814CMF9"/>